<keyword evidence="2" id="KW-0732">Signal</keyword>
<evidence type="ECO:0000256" key="1">
    <source>
        <dbReference type="SAM" id="MobiDB-lite"/>
    </source>
</evidence>
<protein>
    <submittedName>
        <fullName evidence="3">Uncharacterized protein</fullName>
    </submittedName>
</protein>
<feature type="compositionally biased region" description="Basic and acidic residues" evidence="1">
    <location>
        <begin position="36"/>
        <end position="45"/>
    </location>
</feature>
<keyword evidence="4" id="KW-1185">Reference proteome</keyword>
<dbReference type="AlphaFoldDB" id="A0A8S0Z169"/>
<organism evidence="3 4">
    <name type="scientific">Arctia plantaginis</name>
    <name type="common">Wood tiger moth</name>
    <name type="synonym">Phalaena plantaginis</name>
    <dbReference type="NCBI Taxonomy" id="874455"/>
    <lineage>
        <taxon>Eukaryota</taxon>
        <taxon>Metazoa</taxon>
        <taxon>Ecdysozoa</taxon>
        <taxon>Arthropoda</taxon>
        <taxon>Hexapoda</taxon>
        <taxon>Insecta</taxon>
        <taxon>Pterygota</taxon>
        <taxon>Neoptera</taxon>
        <taxon>Endopterygota</taxon>
        <taxon>Lepidoptera</taxon>
        <taxon>Glossata</taxon>
        <taxon>Ditrysia</taxon>
        <taxon>Noctuoidea</taxon>
        <taxon>Erebidae</taxon>
        <taxon>Arctiinae</taxon>
        <taxon>Arctia</taxon>
    </lineage>
</organism>
<accession>A0A8S0Z169</accession>
<dbReference type="EMBL" id="CADEBC010000205">
    <property type="protein sequence ID" value="CAB3225395.1"/>
    <property type="molecule type" value="Genomic_DNA"/>
</dbReference>
<feature type="chain" id="PRO_5035880621" evidence="2">
    <location>
        <begin position="19"/>
        <end position="167"/>
    </location>
</feature>
<gene>
    <name evidence="3" type="ORF">APLA_LOCUS2489</name>
</gene>
<evidence type="ECO:0000256" key="2">
    <source>
        <dbReference type="SAM" id="SignalP"/>
    </source>
</evidence>
<feature type="region of interest" description="Disordered" evidence="1">
    <location>
        <begin position="24"/>
        <end position="53"/>
    </location>
</feature>
<dbReference type="Proteomes" id="UP000494106">
    <property type="component" value="Unassembled WGS sequence"/>
</dbReference>
<dbReference type="OrthoDB" id="7350644at2759"/>
<comment type="caution">
    <text evidence="3">The sequence shown here is derived from an EMBL/GenBank/DDBJ whole genome shotgun (WGS) entry which is preliminary data.</text>
</comment>
<feature type="signal peptide" evidence="2">
    <location>
        <begin position="1"/>
        <end position="18"/>
    </location>
</feature>
<proteinExistence type="predicted"/>
<sequence>MMNLKIYLLLLLLVVVVAKKDQTGHSNIEEGDTEEFQSKKGHESVRTPAGTSRQTTIGENAIEKFVETLMSSEKYLKMIDSVERKISHLDTVFHGKTNSILKYLTEMQKVLNSSSTESVLQIMNTLQTDMKQVKVLLREALETRPTMRGELYFFHILKNTAPFYPVT</sequence>
<evidence type="ECO:0000313" key="4">
    <source>
        <dbReference type="Proteomes" id="UP000494106"/>
    </source>
</evidence>
<reference evidence="3 4" key="1">
    <citation type="submission" date="2020-04" db="EMBL/GenBank/DDBJ databases">
        <authorList>
            <person name="Wallbank WR R."/>
            <person name="Pardo Diaz C."/>
            <person name="Kozak K."/>
            <person name="Martin S."/>
            <person name="Jiggins C."/>
            <person name="Moest M."/>
            <person name="Warren A I."/>
            <person name="Byers J.R.P. K."/>
            <person name="Montejo-Kovacevich G."/>
            <person name="Yen C E."/>
        </authorList>
    </citation>
    <scope>NUCLEOTIDE SEQUENCE [LARGE SCALE GENOMIC DNA]</scope>
</reference>
<evidence type="ECO:0000313" key="3">
    <source>
        <dbReference type="EMBL" id="CAB3225395.1"/>
    </source>
</evidence>
<name>A0A8S0Z169_ARCPL</name>